<keyword evidence="7 8" id="KW-0472">Membrane</keyword>
<protein>
    <submittedName>
        <fullName evidence="9">Cation efflux system protein SilA</fullName>
    </submittedName>
</protein>
<evidence type="ECO:0000256" key="2">
    <source>
        <dbReference type="ARBA" id="ARBA00010942"/>
    </source>
</evidence>
<comment type="subcellular location">
    <subcellularLocation>
        <location evidence="1">Cell membrane</location>
        <topology evidence="1">Multi-pass membrane protein</topology>
    </subcellularLocation>
</comment>
<dbReference type="Gene3D" id="1.20.1640.10">
    <property type="entry name" value="Multidrug efflux transporter AcrB transmembrane domain"/>
    <property type="match status" value="2"/>
</dbReference>
<comment type="similarity">
    <text evidence="2">Belongs to the resistance-nodulation-cell division (RND) (TC 2.A.6) family.</text>
</comment>
<dbReference type="GO" id="GO:0005886">
    <property type="term" value="C:plasma membrane"/>
    <property type="evidence" value="ECO:0007669"/>
    <property type="project" value="UniProtKB-SubCell"/>
</dbReference>
<dbReference type="Pfam" id="PF00873">
    <property type="entry name" value="ACR_tran"/>
    <property type="match status" value="1"/>
</dbReference>
<dbReference type="Gene3D" id="3.30.2090.10">
    <property type="entry name" value="Multidrug efflux transporter AcrB TolC docking domain, DN and DC subdomains"/>
    <property type="match status" value="2"/>
</dbReference>
<feature type="transmembrane region" description="Helical" evidence="8">
    <location>
        <begin position="41"/>
        <end position="63"/>
    </location>
</feature>
<dbReference type="eggNOG" id="COG3696">
    <property type="taxonomic scope" value="Bacteria"/>
</dbReference>
<feature type="transmembrane region" description="Helical" evidence="8">
    <location>
        <begin position="516"/>
        <end position="536"/>
    </location>
</feature>
<feature type="transmembrane region" description="Helical" evidence="8">
    <location>
        <begin position="1043"/>
        <end position="1066"/>
    </location>
</feature>
<gene>
    <name evidence="9" type="primary">silA</name>
    <name evidence="9" type="ORF">EcWSU1_02212</name>
</gene>
<evidence type="ECO:0000256" key="8">
    <source>
        <dbReference type="SAM" id="Phobius"/>
    </source>
</evidence>
<name>G8LPZ9_9ENTR</name>
<dbReference type="SUPFAM" id="SSF82693">
    <property type="entry name" value="Multidrug efflux transporter AcrB pore domain, PN1, PN2, PC1 and PC2 subdomains"/>
    <property type="match status" value="2"/>
</dbReference>
<dbReference type="PANTHER" id="PTHR32063">
    <property type="match status" value="1"/>
</dbReference>
<evidence type="ECO:0000256" key="4">
    <source>
        <dbReference type="ARBA" id="ARBA00022475"/>
    </source>
</evidence>
<dbReference type="PRINTS" id="PR00702">
    <property type="entry name" value="ACRIFLAVINRP"/>
</dbReference>
<feature type="transmembrane region" description="Helical" evidence="8">
    <location>
        <begin position="421"/>
        <end position="442"/>
    </location>
</feature>
<dbReference type="Gene3D" id="3.30.70.1440">
    <property type="entry name" value="Multidrug efflux transporter AcrB pore domain"/>
    <property type="match status" value="1"/>
</dbReference>
<dbReference type="Gene3D" id="3.30.70.1430">
    <property type="entry name" value="Multidrug efflux transporter AcrB pore domain"/>
    <property type="match status" value="2"/>
</dbReference>
<feature type="transmembrane region" description="Helical" evidence="8">
    <location>
        <begin position="477"/>
        <end position="496"/>
    </location>
</feature>
<evidence type="ECO:0000313" key="9">
    <source>
        <dbReference type="EMBL" id="AEW73647.1"/>
    </source>
</evidence>
<dbReference type="AlphaFoldDB" id="G8LPZ9"/>
<keyword evidence="4" id="KW-1003">Cell membrane</keyword>
<feature type="transmembrane region" description="Helical" evidence="8">
    <location>
        <begin position="373"/>
        <end position="389"/>
    </location>
</feature>
<feature type="transmembrane region" description="Helical" evidence="8">
    <location>
        <begin position="960"/>
        <end position="979"/>
    </location>
</feature>
<dbReference type="GO" id="GO:0008324">
    <property type="term" value="F:monoatomic cation transmembrane transporter activity"/>
    <property type="evidence" value="ECO:0007669"/>
    <property type="project" value="InterPro"/>
</dbReference>
<keyword evidence="5 8" id="KW-0812">Transmembrane</keyword>
<dbReference type="InterPro" id="IPR027463">
    <property type="entry name" value="AcrB_DN_DC_subdom"/>
</dbReference>
<dbReference type="SUPFAM" id="SSF82714">
    <property type="entry name" value="Multidrug efflux transporter AcrB TolC docking domain, DN and DC subdomains"/>
    <property type="match status" value="2"/>
</dbReference>
<feature type="transmembrane region" description="Helical" evidence="8">
    <location>
        <begin position="1016"/>
        <end position="1037"/>
    </location>
</feature>
<evidence type="ECO:0000256" key="7">
    <source>
        <dbReference type="ARBA" id="ARBA00023136"/>
    </source>
</evidence>
<dbReference type="STRING" id="299767.GCA_900068845_04022"/>
<proteinExistence type="inferred from homology"/>
<dbReference type="HOGENOM" id="CLU_002755_1_2_6"/>
<organism evidence="9 10">
    <name type="scientific">Enterobacter ludwigii</name>
    <dbReference type="NCBI Taxonomy" id="299767"/>
    <lineage>
        <taxon>Bacteria</taxon>
        <taxon>Pseudomonadati</taxon>
        <taxon>Pseudomonadota</taxon>
        <taxon>Gammaproteobacteria</taxon>
        <taxon>Enterobacterales</taxon>
        <taxon>Enterobacteriaceae</taxon>
        <taxon>Enterobacter</taxon>
        <taxon>Enterobacter cloacae complex</taxon>
    </lineage>
</organism>
<feature type="transmembrane region" description="Helical" evidence="8">
    <location>
        <begin position="929"/>
        <end position="948"/>
    </location>
</feature>
<dbReference type="Gene3D" id="3.30.70.1320">
    <property type="entry name" value="Multidrug efflux transporter AcrB pore domain like"/>
    <property type="match status" value="1"/>
</dbReference>
<accession>G8LPZ9</accession>
<evidence type="ECO:0000256" key="5">
    <source>
        <dbReference type="ARBA" id="ARBA00022692"/>
    </source>
</evidence>
<dbReference type="PANTHER" id="PTHR32063:SF19">
    <property type="entry name" value="CATION EFFLUX SYSTEM PROTEIN CUSA"/>
    <property type="match status" value="1"/>
</dbReference>
<evidence type="ECO:0000256" key="6">
    <source>
        <dbReference type="ARBA" id="ARBA00022989"/>
    </source>
</evidence>
<dbReference type="NCBIfam" id="TIGR00914">
    <property type="entry name" value="2A0601"/>
    <property type="match status" value="1"/>
</dbReference>
<sequence>MTPKPILAVRWSACVILKKLTTRIRVIKETMMIEWIIRRSVANRFLVMMGALFLSVWGTWTIINTPVDALPDLSDVQVIIKTSYPGQAPQIVENQVTYPLTTTMLSVPGAKTVRGFSQFGDSYVYVIFEDGTDLYWARSRVLEYLNQVQGKLPAGVSSEIGPDATGVGWIFEYALVDHSGKHDLAELRSLQDWFLKFELKTIPNVAEVASVGGVVKQYQIQVNPLKLAQYGVTLPDVKQALESSNQEAGGSSIEMAEAEYMVRASGYLQSIDDFNNIVLKTGENGVPVYLRDVARVQTGPEMRRGIAELNGQGEVAGGVVILRSGKNAREVITAVKDKLETLKASLPEGVEVVTTYDRSQLIDRAIDNLSNKLLEEFIVVAIVCALFLWHIRSALVAIVSLPLGLCIAFIVMHFQGLNANIMSLGGIAIAVGAMVDAAIVMIENAHKRLEEWDHQHPGEQIDNATRWKVITDASVEVGPALFISLLIITLSFIPIFTLEGQEGRLFGPLAFTKTYAMAGAAALAIIVIPILMGFWIRGKIPAETSNPLNRLLINAYHPLLLRVLHWPKTTLLIAALTIFTVIWPLSQVGGEFLPKINEGDLLYMPSTLPGVSPAEAAALLQTTDKLIKTVPEVASVFGKTGKAETATDSAPLEMVETTLQLKPEDQWRPGMTIDKIVDELDKTVRLPGLANLWVPPIRNRIDMLSTGIKSPIGIKVSGTVLSDIDVTAQRIEAVAKTVPGVVSALAERLEGGRYIDVDINREKASRYGMTVGDVQLFVSSAIGGATTGETVEGVARYPINIRYPQDYRNSPQALKQMPILTPMKQQITLGDVADIRVVSGPTMLKTENARPASWIYIDARSRDMVSVVNDIKTAISQHVKLRPGTSVSFSGQFELLEHANKKLKLMVPMTVMIIFILLYLAFRRVDEALLILMSLPFALVGGIWFLYWQGFHMSVATGTGFIALAGVAAEFGVVMLMYLRHAIEAHPALAQRETFTAEGLDEALYQGAVLRVRPKAMTVAVIIAGLLPILWGTGAGSEVMSRIAAPMIGGMITAPLLSLFIIPAAYKLIWLRRHK</sequence>
<keyword evidence="3" id="KW-0813">Transport</keyword>
<evidence type="ECO:0000256" key="3">
    <source>
        <dbReference type="ARBA" id="ARBA00022448"/>
    </source>
</evidence>
<dbReference type="EMBL" id="CP002886">
    <property type="protein sequence ID" value="AEW73647.1"/>
    <property type="molecule type" value="Genomic_DNA"/>
</dbReference>
<feature type="transmembrane region" description="Helical" evidence="8">
    <location>
        <begin position="394"/>
        <end position="415"/>
    </location>
</feature>
<feature type="transmembrane region" description="Helical" evidence="8">
    <location>
        <begin position="905"/>
        <end position="922"/>
    </location>
</feature>
<dbReference type="SUPFAM" id="SSF82866">
    <property type="entry name" value="Multidrug efflux transporter AcrB transmembrane domain"/>
    <property type="match status" value="2"/>
</dbReference>
<dbReference type="KEGG" id="eec:EcWSU1_02212"/>
<reference evidence="9 10" key="1">
    <citation type="journal article" date="2011" name="Stand. Genomic Sci.">
        <title>Complete genome of the onion pathogen Enterobacter cloacae EcWSU1.</title>
        <authorList>
            <person name="Humann J.L."/>
            <person name="Wildung M."/>
            <person name="Cheng C.H."/>
            <person name="Lee T."/>
            <person name="Stewart J.E."/>
            <person name="Drew J.C."/>
            <person name="Triplett E.W."/>
            <person name="Main D."/>
            <person name="Schroeder B.K."/>
        </authorList>
    </citation>
    <scope>NUCLEOTIDE SEQUENCE [LARGE SCALE GENOMIC DNA]</scope>
    <source>
        <strain evidence="9 10">EcWSU1</strain>
    </source>
</reference>
<dbReference type="GO" id="GO:0042910">
    <property type="term" value="F:xenobiotic transmembrane transporter activity"/>
    <property type="evidence" value="ECO:0007669"/>
    <property type="project" value="TreeGrafter"/>
</dbReference>
<evidence type="ECO:0000256" key="1">
    <source>
        <dbReference type="ARBA" id="ARBA00004651"/>
    </source>
</evidence>
<dbReference type="InterPro" id="IPR001036">
    <property type="entry name" value="Acrflvin-R"/>
</dbReference>
<dbReference type="Proteomes" id="UP000007838">
    <property type="component" value="Chromosome"/>
</dbReference>
<dbReference type="InterPro" id="IPR004763">
    <property type="entry name" value="CusA-like"/>
</dbReference>
<evidence type="ECO:0000313" key="10">
    <source>
        <dbReference type="Proteomes" id="UP000007838"/>
    </source>
</evidence>
<keyword evidence="6 8" id="KW-1133">Transmembrane helix</keyword>
<feature type="transmembrane region" description="Helical" evidence="8">
    <location>
        <begin position="569"/>
        <end position="586"/>
    </location>
</feature>